<feature type="compositionally biased region" description="Polar residues" evidence="8">
    <location>
        <begin position="24"/>
        <end position="42"/>
    </location>
</feature>
<organism evidence="10 11">
    <name type="scientific">Plakobranchus ocellatus</name>
    <dbReference type="NCBI Taxonomy" id="259542"/>
    <lineage>
        <taxon>Eukaryota</taxon>
        <taxon>Metazoa</taxon>
        <taxon>Spiralia</taxon>
        <taxon>Lophotrochozoa</taxon>
        <taxon>Mollusca</taxon>
        <taxon>Gastropoda</taxon>
        <taxon>Heterobranchia</taxon>
        <taxon>Euthyneura</taxon>
        <taxon>Panpulmonata</taxon>
        <taxon>Sacoglossa</taxon>
        <taxon>Placobranchoidea</taxon>
        <taxon>Plakobranchidae</taxon>
        <taxon>Plakobranchus</taxon>
    </lineage>
</organism>
<comment type="subcellular location">
    <subcellularLocation>
        <location evidence="1">Membrane</location>
        <topology evidence="1">Single-pass type I membrane protein</topology>
    </subcellularLocation>
</comment>
<dbReference type="EMBL" id="BLXT01004605">
    <property type="protein sequence ID" value="GFO15254.1"/>
    <property type="molecule type" value="Genomic_DNA"/>
</dbReference>
<keyword evidence="3 9" id="KW-0812">Transmembrane</keyword>
<dbReference type="PANTHER" id="PTHR11337">
    <property type="entry name" value="MUCIN/PORIMIN"/>
    <property type="match status" value="1"/>
</dbReference>
<keyword evidence="5 9" id="KW-1133">Transmembrane helix</keyword>
<feature type="compositionally biased region" description="Low complexity" evidence="8">
    <location>
        <begin position="43"/>
        <end position="52"/>
    </location>
</feature>
<evidence type="ECO:0000256" key="7">
    <source>
        <dbReference type="ARBA" id="ARBA00023180"/>
    </source>
</evidence>
<dbReference type="Proteomes" id="UP000735302">
    <property type="component" value="Unassembled WGS sequence"/>
</dbReference>
<evidence type="ECO:0000313" key="10">
    <source>
        <dbReference type="EMBL" id="GFO15254.1"/>
    </source>
</evidence>
<dbReference type="GO" id="GO:0016020">
    <property type="term" value="C:membrane"/>
    <property type="evidence" value="ECO:0007669"/>
    <property type="project" value="UniProtKB-SubCell"/>
</dbReference>
<feature type="transmembrane region" description="Helical" evidence="9">
    <location>
        <begin position="89"/>
        <end position="110"/>
    </location>
</feature>
<evidence type="ECO:0000256" key="3">
    <source>
        <dbReference type="ARBA" id="ARBA00022692"/>
    </source>
</evidence>
<comment type="caution">
    <text evidence="10">The sequence shown here is derived from an EMBL/GenBank/DDBJ whole genome shotgun (WGS) entry which is preliminary data.</text>
</comment>
<reference evidence="10 11" key="1">
    <citation type="journal article" date="2021" name="Elife">
        <title>Chloroplast acquisition without the gene transfer in kleptoplastic sea slugs, Plakobranchus ocellatus.</title>
        <authorList>
            <person name="Maeda T."/>
            <person name="Takahashi S."/>
            <person name="Yoshida T."/>
            <person name="Shimamura S."/>
            <person name="Takaki Y."/>
            <person name="Nagai Y."/>
            <person name="Toyoda A."/>
            <person name="Suzuki Y."/>
            <person name="Arimoto A."/>
            <person name="Ishii H."/>
            <person name="Satoh N."/>
            <person name="Nishiyama T."/>
            <person name="Hasebe M."/>
            <person name="Maruyama T."/>
            <person name="Minagawa J."/>
            <person name="Obokata J."/>
            <person name="Shigenobu S."/>
        </authorList>
    </citation>
    <scope>NUCLEOTIDE SEQUENCE [LARGE SCALE GENOMIC DNA]</scope>
</reference>
<evidence type="ECO:0000256" key="6">
    <source>
        <dbReference type="ARBA" id="ARBA00023136"/>
    </source>
</evidence>
<evidence type="ECO:0000313" key="11">
    <source>
        <dbReference type="Proteomes" id="UP000735302"/>
    </source>
</evidence>
<dbReference type="Pfam" id="PF05283">
    <property type="entry name" value="MGC-24"/>
    <property type="match status" value="1"/>
</dbReference>
<feature type="compositionally biased region" description="Low complexity" evidence="8">
    <location>
        <begin position="60"/>
        <end position="73"/>
    </location>
</feature>
<evidence type="ECO:0000256" key="5">
    <source>
        <dbReference type="ARBA" id="ARBA00022989"/>
    </source>
</evidence>
<keyword evidence="4" id="KW-0732">Signal</keyword>
<dbReference type="GO" id="GO:0031410">
    <property type="term" value="C:cytoplasmic vesicle"/>
    <property type="evidence" value="ECO:0007669"/>
    <property type="project" value="TreeGrafter"/>
</dbReference>
<name>A0AAV4BA57_9GAST</name>
<evidence type="ECO:0000256" key="9">
    <source>
        <dbReference type="SAM" id="Phobius"/>
    </source>
</evidence>
<evidence type="ECO:0000256" key="1">
    <source>
        <dbReference type="ARBA" id="ARBA00004479"/>
    </source>
</evidence>
<keyword evidence="6 9" id="KW-0472">Membrane</keyword>
<feature type="region of interest" description="Disordered" evidence="8">
    <location>
        <begin position="24"/>
        <end position="81"/>
    </location>
</feature>
<evidence type="ECO:0000256" key="2">
    <source>
        <dbReference type="ARBA" id="ARBA00005341"/>
    </source>
</evidence>
<keyword evidence="7" id="KW-0325">Glycoprotein</keyword>
<dbReference type="PANTHER" id="PTHR11337:SF8">
    <property type="entry name" value="VISGUN, ISOFORM E"/>
    <property type="match status" value="1"/>
</dbReference>
<dbReference type="InterPro" id="IPR007947">
    <property type="entry name" value="CD164_MGC24"/>
</dbReference>
<evidence type="ECO:0000256" key="8">
    <source>
        <dbReference type="SAM" id="MobiDB-lite"/>
    </source>
</evidence>
<protein>
    <submittedName>
        <fullName evidence="10">Uncharacterized protein</fullName>
    </submittedName>
</protein>
<proteinExistence type="inferred from homology"/>
<gene>
    <name evidence="10" type="ORF">PoB_004175900</name>
</gene>
<accession>A0AAV4BA57</accession>
<sequence>MNPCVFPGFTETDFDYLFDDAGNDTNTTTVAPETNDTTVAPTSESPSGPPGEDTTTADITSTHVPSTPVTVVPPKKKGHSGPSFDGASFAGGIILGLGLVVIVFVGYTLYKRTHFTNGFTEDINLCYLSFSAKAQPQTLDMLIRGQSTKLRPPHHLTNPPPTR</sequence>
<dbReference type="AlphaFoldDB" id="A0AAV4BA57"/>
<comment type="similarity">
    <text evidence="2">Belongs to the CD164 family.</text>
</comment>
<evidence type="ECO:0000256" key="4">
    <source>
        <dbReference type="ARBA" id="ARBA00022729"/>
    </source>
</evidence>
<keyword evidence="11" id="KW-1185">Reference proteome</keyword>